<keyword evidence="3" id="KW-0255">Endonuclease</keyword>
<evidence type="ECO:0000313" key="4">
    <source>
        <dbReference type="Proteomes" id="UP001432128"/>
    </source>
</evidence>
<feature type="transmembrane region" description="Helical" evidence="1">
    <location>
        <begin position="12"/>
        <end position="37"/>
    </location>
</feature>
<feature type="domain" description="Endonuclease/exonuclease/phosphatase" evidence="2">
    <location>
        <begin position="110"/>
        <end position="315"/>
    </location>
</feature>
<dbReference type="Proteomes" id="UP001432128">
    <property type="component" value="Chromosome"/>
</dbReference>
<feature type="transmembrane region" description="Helical" evidence="1">
    <location>
        <begin position="49"/>
        <end position="70"/>
    </location>
</feature>
<keyword evidence="3" id="KW-0378">Hydrolase</keyword>
<dbReference type="InterPro" id="IPR036691">
    <property type="entry name" value="Endo/exonu/phosph_ase_sf"/>
</dbReference>
<dbReference type="KEGG" id="whr:OG579_04645"/>
<dbReference type="SUPFAM" id="SSF56219">
    <property type="entry name" value="DNase I-like"/>
    <property type="match status" value="1"/>
</dbReference>
<dbReference type="EMBL" id="CP108021">
    <property type="protein sequence ID" value="WUM21102.1"/>
    <property type="molecule type" value="Genomic_DNA"/>
</dbReference>
<feature type="transmembrane region" description="Helical" evidence="1">
    <location>
        <begin position="77"/>
        <end position="96"/>
    </location>
</feature>
<proteinExistence type="predicted"/>
<protein>
    <submittedName>
        <fullName evidence="3">Endonuclease/exonuclease/phosphatase family protein</fullName>
    </submittedName>
</protein>
<dbReference type="GO" id="GO:0004519">
    <property type="term" value="F:endonuclease activity"/>
    <property type="evidence" value="ECO:0007669"/>
    <property type="project" value="UniProtKB-KW"/>
</dbReference>
<keyword evidence="4" id="KW-1185">Reference proteome</keyword>
<evidence type="ECO:0000313" key="3">
    <source>
        <dbReference type="EMBL" id="WUM21102.1"/>
    </source>
</evidence>
<name>A0AAU4K509_9NOCA</name>
<sequence>MVRTVARERGPLARTATVVAVLVGWALAAAVVMALWLHWYPGRGRVSTALASAVPWLLLAAVPALLLLGLTRRWISVALTLLLAVAGLTTQLPLLVASTAPAGRDVVVVQSNIRLGAGDVGEVVDIVSRERADLLTIEELTPQALTRLQATDLRTTLPYLYAVPGTGGVGTAIASRYPLRDTIALDGYSLNNLRAVVDLPGAPATTVFAVHPIPPYPYAPDRWVREMRTLRETVHGTRGDHVIVSGDLNSTWDHQQFRALADNGFGDATDQAGARWAMTYPADRWFPPVIAIDHVVSHGFIARSLHTVSVSGSDHRALVVRLAVN</sequence>
<keyword evidence="1" id="KW-1133">Transmembrane helix</keyword>
<evidence type="ECO:0000256" key="1">
    <source>
        <dbReference type="SAM" id="Phobius"/>
    </source>
</evidence>
<gene>
    <name evidence="3" type="ORF">OG579_04645</name>
</gene>
<dbReference type="Pfam" id="PF03372">
    <property type="entry name" value="Exo_endo_phos"/>
    <property type="match status" value="1"/>
</dbReference>
<keyword evidence="3" id="KW-0540">Nuclease</keyword>
<dbReference type="AlphaFoldDB" id="A0AAU4K509"/>
<dbReference type="InterPro" id="IPR005135">
    <property type="entry name" value="Endo/exonuclease/phosphatase"/>
</dbReference>
<reference evidence="3 4" key="1">
    <citation type="submission" date="2022-10" db="EMBL/GenBank/DDBJ databases">
        <title>The complete genomes of actinobacterial strains from the NBC collection.</title>
        <authorList>
            <person name="Joergensen T.S."/>
            <person name="Alvarez Arevalo M."/>
            <person name="Sterndorff E.B."/>
            <person name="Faurdal D."/>
            <person name="Vuksanovic O."/>
            <person name="Mourched A.-S."/>
            <person name="Charusanti P."/>
            <person name="Shaw S."/>
            <person name="Blin K."/>
            <person name="Weber T."/>
        </authorList>
    </citation>
    <scope>NUCLEOTIDE SEQUENCE [LARGE SCALE GENOMIC DNA]</scope>
    <source>
        <strain evidence="3 4">NBC_00319</strain>
    </source>
</reference>
<organism evidence="3 4">
    <name type="scientific">Williamsia herbipolensis</name>
    <dbReference type="NCBI Taxonomy" id="1603258"/>
    <lineage>
        <taxon>Bacteria</taxon>
        <taxon>Bacillati</taxon>
        <taxon>Actinomycetota</taxon>
        <taxon>Actinomycetes</taxon>
        <taxon>Mycobacteriales</taxon>
        <taxon>Nocardiaceae</taxon>
        <taxon>Williamsia</taxon>
    </lineage>
</organism>
<dbReference type="Gene3D" id="3.60.10.10">
    <property type="entry name" value="Endonuclease/exonuclease/phosphatase"/>
    <property type="match status" value="1"/>
</dbReference>
<keyword evidence="1" id="KW-0472">Membrane</keyword>
<keyword evidence="1" id="KW-0812">Transmembrane</keyword>
<dbReference type="RefSeq" id="WP_328858259.1">
    <property type="nucleotide sequence ID" value="NZ_CP108021.1"/>
</dbReference>
<evidence type="ECO:0000259" key="2">
    <source>
        <dbReference type="Pfam" id="PF03372"/>
    </source>
</evidence>
<accession>A0AAU4K509</accession>